<reference evidence="3" key="1">
    <citation type="journal article" date="2019" name="Int. J. Syst. Evol. Microbiol.">
        <title>The Global Catalogue of Microorganisms (GCM) 10K type strain sequencing project: providing services to taxonomists for standard genome sequencing and annotation.</title>
        <authorList>
            <consortium name="The Broad Institute Genomics Platform"/>
            <consortium name="The Broad Institute Genome Sequencing Center for Infectious Disease"/>
            <person name="Wu L."/>
            <person name="Ma J."/>
        </authorList>
    </citation>
    <scope>NUCLEOTIDE SEQUENCE [LARGE SCALE GENOMIC DNA]</scope>
    <source>
        <strain evidence="3">JCM 18019</strain>
    </source>
</reference>
<dbReference type="RefSeq" id="WP_345202812.1">
    <property type="nucleotide sequence ID" value="NZ_BAABHX010000003.1"/>
</dbReference>
<comment type="caution">
    <text evidence="2">The sequence shown here is derived from an EMBL/GenBank/DDBJ whole genome shotgun (WGS) entry which is preliminary data.</text>
</comment>
<protein>
    <submittedName>
        <fullName evidence="2">Uncharacterized protein</fullName>
    </submittedName>
</protein>
<keyword evidence="1" id="KW-0472">Membrane</keyword>
<dbReference type="EMBL" id="BAABHX010000003">
    <property type="protein sequence ID" value="GAA5091312.1"/>
    <property type="molecule type" value="Genomic_DNA"/>
</dbReference>
<sequence>MGYYRKGHYKKDGTWVSGHYVSTFGGGKRKSKNPQGCVVIIFGGLISMLIYLLS</sequence>
<organism evidence="2 3">
    <name type="scientific">Chryseobacterium ginsengisoli</name>
    <dbReference type="NCBI Taxonomy" id="363853"/>
    <lineage>
        <taxon>Bacteria</taxon>
        <taxon>Pseudomonadati</taxon>
        <taxon>Bacteroidota</taxon>
        <taxon>Flavobacteriia</taxon>
        <taxon>Flavobacteriales</taxon>
        <taxon>Weeksellaceae</taxon>
        <taxon>Chryseobacterium group</taxon>
        <taxon>Chryseobacterium</taxon>
    </lineage>
</organism>
<name>A0ABP9M836_9FLAO</name>
<accession>A0ABP9M836</accession>
<keyword evidence="3" id="KW-1185">Reference proteome</keyword>
<evidence type="ECO:0000256" key="1">
    <source>
        <dbReference type="SAM" id="Phobius"/>
    </source>
</evidence>
<keyword evidence="1" id="KW-0812">Transmembrane</keyword>
<evidence type="ECO:0000313" key="3">
    <source>
        <dbReference type="Proteomes" id="UP001500353"/>
    </source>
</evidence>
<dbReference type="Proteomes" id="UP001500353">
    <property type="component" value="Unassembled WGS sequence"/>
</dbReference>
<proteinExistence type="predicted"/>
<keyword evidence="1" id="KW-1133">Transmembrane helix</keyword>
<evidence type="ECO:0000313" key="2">
    <source>
        <dbReference type="EMBL" id="GAA5091312.1"/>
    </source>
</evidence>
<feature type="transmembrane region" description="Helical" evidence="1">
    <location>
        <begin position="36"/>
        <end position="53"/>
    </location>
</feature>
<gene>
    <name evidence="2" type="ORF">GCM10023210_18540</name>
</gene>